<evidence type="ECO:0000313" key="3">
    <source>
        <dbReference type="EMBL" id="PIY31326.1"/>
    </source>
</evidence>
<dbReference type="Proteomes" id="UP000182763">
    <property type="component" value="Unassembled WGS sequence"/>
</dbReference>
<dbReference type="Proteomes" id="UP000228560">
    <property type="component" value="Unassembled WGS sequence"/>
</dbReference>
<dbReference type="InterPro" id="IPR007421">
    <property type="entry name" value="Schlafen_AlbA_2_dom"/>
</dbReference>
<evidence type="ECO:0000313" key="7">
    <source>
        <dbReference type="Proteomes" id="UP000230646"/>
    </source>
</evidence>
<name>A0A1J5G4D2_9BACT</name>
<protein>
    <submittedName>
        <fullName evidence="2">Transcriptional regulator</fullName>
    </submittedName>
</protein>
<dbReference type="InterPro" id="IPR038475">
    <property type="entry name" value="RecG_C_sf"/>
</dbReference>
<evidence type="ECO:0000313" key="2">
    <source>
        <dbReference type="EMBL" id="OIP67457.1"/>
    </source>
</evidence>
<dbReference type="PANTHER" id="PTHR30595:SF6">
    <property type="entry name" value="SCHLAFEN ALBA-2 DOMAIN-CONTAINING PROTEIN"/>
    <property type="match status" value="1"/>
</dbReference>
<reference evidence="2 5" key="1">
    <citation type="journal article" date="2016" name="Environ. Microbiol.">
        <title>Genomic resolution of a cold subsurface aquifer community provides metabolic insights for novel microbes adapted to high CO concentrations.</title>
        <authorList>
            <person name="Probst A.J."/>
            <person name="Castelle C.J."/>
            <person name="Singh A."/>
            <person name="Brown C.T."/>
            <person name="Anantharaman K."/>
            <person name="Sharon I."/>
            <person name="Hug L.A."/>
            <person name="Burstein D."/>
            <person name="Emerson J.B."/>
            <person name="Thomas B.C."/>
            <person name="Banfield J.F."/>
        </authorList>
    </citation>
    <scope>NUCLEOTIDE SEQUENCE [LARGE SCALE GENOMIC DNA]</scope>
    <source>
        <strain evidence="2">CG2_30_33_13</strain>
    </source>
</reference>
<reference evidence="6 7" key="2">
    <citation type="submission" date="2017-09" db="EMBL/GenBank/DDBJ databases">
        <title>Depth-based differentiation of microbial function through sediment-hosted aquifers and enrichment of novel symbionts in the deep terrestrial subsurface.</title>
        <authorList>
            <person name="Probst A.J."/>
            <person name="Ladd B."/>
            <person name="Jarett J.K."/>
            <person name="Geller-Mcgrath D.E."/>
            <person name="Sieber C.M."/>
            <person name="Emerson J.B."/>
            <person name="Anantharaman K."/>
            <person name="Thomas B.C."/>
            <person name="Malmstrom R."/>
            <person name="Stieglmeier M."/>
            <person name="Klingl A."/>
            <person name="Woyke T."/>
            <person name="Ryan C.M."/>
            <person name="Banfield J.F."/>
        </authorList>
    </citation>
    <scope>NUCLEOTIDE SEQUENCE [LARGE SCALE GENOMIC DNA]</scope>
    <source>
        <strain evidence="3">CG_4_10_14_3_um_filter_34_13</strain>
        <strain evidence="4">CG_4_9_14_3_um_filter_33_16</strain>
    </source>
</reference>
<feature type="domain" description="Schlafen AlbA-2" evidence="1">
    <location>
        <begin position="11"/>
        <end position="116"/>
    </location>
</feature>
<dbReference type="Pfam" id="PF13749">
    <property type="entry name" value="HATPase_c_4"/>
    <property type="match status" value="1"/>
</dbReference>
<dbReference type="PANTHER" id="PTHR30595">
    <property type="entry name" value="GLPR-RELATED TRANSCRIPTIONAL REPRESSOR"/>
    <property type="match status" value="1"/>
</dbReference>
<accession>A0A2M8C9M4</accession>
<dbReference type="EMBL" id="PFKO01000353">
    <property type="protein sequence ID" value="PIY31326.1"/>
    <property type="molecule type" value="Genomic_DNA"/>
</dbReference>
<accession>A0A1J5G4D2</accession>
<comment type="caution">
    <text evidence="2">The sequence shown here is derived from an EMBL/GenBank/DDBJ whole genome shotgun (WGS) entry which is preliminary data.</text>
</comment>
<sequence>MNLDEILKGTENTTVEFKEKINESIFKTISAFANKEGGIIYIGISDKKEIKGFEYTNSLLGDLTNKIVNLLGIHPQIDCIKVDKKDVLQIKIKKSTLPISYKGKYYTRVGNTTREMQGEGLRTFFIKGTNWDGLTEEYSLDEINTETVRKFIRMAVKSGRLRSEDENEDIKTIFKKLKLIINGKLTNAAIILFGNDPQKYFINALVRVGRFKDETTIIGDRRIEGNLFKQIEEAEEAIKNFINVRYEITGEQLTRKNIWDYPLEAIREGLLNAVIHRDYFRYNVQTQIKIFNDWIWFFNIGGLPEGITLEQLKTTHPSVARNPLIVHIFYLAGLIEEYGSGIGRIINSLNKVNLPEPEFKEEFSGFSLYMRKDYYTEERLKEMGLNERQTKAVIYIKEKGKITNKEYQELNNIKKRQTSEDFAVLEDKGILEKIGTTGKGTYYILKGH</sequence>
<dbReference type="Gene3D" id="3.30.565.60">
    <property type="match status" value="1"/>
</dbReference>
<evidence type="ECO:0000313" key="5">
    <source>
        <dbReference type="Proteomes" id="UP000182763"/>
    </source>
</evidence>
<dbReference type="Pfam" id="PF04326">
    <property type="entry name" value="SLFN_AlbA_2"/>
    <property type="match status" value="1"/>
</dbReference>
<dbReference type="SUPFAM" id="SSF46785">
    <property type="entry name" value="Winged helix' DNA-binding domain"/>
    <property type="match status" value="1"/>
</dbReference>
<evidence type="ECO:0000313" key="6">
    <source>
        <dbReference type="Proteomes" id="UP000228560"/>
    </source>
</evidence>
<dbReference type="STRING" id="1805029.AUK42_06915"/>
<evidence type="ECO:0000313" key="4">
    <source>
        <dbReference type="EMBL" id="PJB55731.1"/>
    </source>
</evidence>
<dbReference type="Gene3D" id="3.30.950.30">
    <property type="entry name" value="Schlafen, AAA domain"/>
    <property type="match status" value="1"/>
</dbReference>
<dbReference type="RefSeq" id="WP_406608416.1">
    <property type="nucleotide sequence ID" value="NZ_PFKO01000353.1"/>
</dbReference>
<dbReference type="Proteomes" id="UP000230646">
    <property type="component" value="Unassembled WGS sequence"/>
</dbReference>
<dbReference type="EMBL" id="MNYY01000137">
    <property type="protein sequence ID" value="OIP67457.1"/>
    <property type="molecule type" value="Genomic_DNA"/>
</dbReference>
<proteinExistence type="predicted"/>
<dbReference type="InterPro" id="IPR036388">
    <property type="entry name" value="WH-like_DNA-bd_sf"/>
</dbReference>
<dbReference type="AlphaFoldDB" id="A0A1J5G4D2"/>
<evidence type="ECO:0000259" key="1">
    <source>
        <dbReference type="Pfam" id="PF04326"/>
    </source>
</evidence>
<accession>A0A2M7PM99</accession>
<gene>
    <name evidence="2" type="ORF">AUK42_06915</name>
    <name evidence="4" type="ORF">CO097_07260</name>
    <name evidence="3" type="ORF">COZ07_09725</name>
</gene>
<organism evidence="2 5">
    <name type="scientific">Candidatus Infernicultor aquiphilus</name>
    <dbReference type="NCBI Taxonomy" id="1805029"/>
    <lineage>
        <taxon>Bacteria</taxon>
        <taxon>Pseudomonadati</taxon>
        <taxon>Atribacterota</taxon>
        <taxon>Candidatus Phoenicimicrobiia</taxon>
        <taxon>Candidatus Pheonicimicrobiales</taxon>
        <taxon>Candidatus Phoenicimicrobiaceae</taxon>
        <taxon>Candidatus Infernicultor</taxon>
    </lineage>
</organism>
<dbReference type="InterPro" id="IPR036390">
    <property type="entry name" value="WH_DNA-bd_sf"/>
</dbReference>
<dbReference type="InterPro" id="IPR038461">
    <property type="entry name" value="Schlafen_AlbA_2_dom_sf"/>
</dbReference>
<dbReference type="EMBL" id="PFTV01000184">
    <property type="protein sequence ID" value="PJB55731.1"/>
    <property type="molecule type" value="Genomic_DNA"/>
</dbReference>
<dbReference type="Gene3D" id="1.10.10.10">
    <property type="entry name" value="Winged helix-like DNA-binding domain superfamily/Winged helix DNA-binding domain"/>
    <property type="match status" value="1"/>
</dbReference>